<dbReference type="Proteomes" id="UP001177670">
    <property type="component" value="Unassembled WGS sequence"/>
</dbReference>
<feature type="region of interest" description="Disordered" evidence="1">
    <location>
        <begin position="1"/>
        <end position="28"/>
    </location>
</feature>
<name>A0AA40GBR4_9HYME</name>
<gene>
    <name evidence="3" type="ORF">K0M31_007460</name>
</gene>
<keyword evidence="2" id="KW-1133">Transmembrane helix</keyword>
<sequence length="87" mass="9616">MRDKETREIVDRRKFSRNATEKDGQRETPAPLVRGINIIIAINLLLVATTILQAFASSTGSGADNGALKARLLSRSPYVPPILERKQ</sequence>
<proteinExistence type="predicted"/>
<dbReference type="AlphaFoldDB" id="A0AA40GBR4"/>
<evidence type="ECO:0000313" key="3">
    <source>
        <dbReference type="EMBL" id="KAK1134680.1"/>
    </source>
</evidence>
<evidence type="ECO:0000256" key="1">
    <source>
        <dbReference type="SAM" id="MobiDB-lite"/>
    </source>
</evidence>
<keyword evidence="2" id="KW-0812">Transmembrane</keyword>
<evidence type="ECO:0000313" key="4">
    <source>
        <dbReference type="Proteomes" id="UP001177670"/>
    </source>
</evidence>
<reference evidence="3" key="1">
    <citation type="submission" date="2021-10" db="EMBL/GenBank/DDBJ databases">
        <title>Melipona bicolor Genome sequencing and assembly.</title>
        <authorList>
            <person name="Araujo N.S."/>
            <person name="Arias M.C."/>
        </authorList>
    </citation>
    <scope>NUCLEOTIDE SEQUENCE</scope>
    <source>
        <strain evidence="3">USP_2M_L1-L4_2017</strain>
        <tissue evidence="3">Whole body</tissue>
    </source>
</reference>
<keyword evidence="2" id="KW-0472">Membrane</keyword>
<keyword evidence="4" id="KW-1185">Reference proteome</keyword>
<protein>
    <submittedName>
        <fullName evidence="3">Uncharacterized protein</fullName>
    </submittedName>
</protein>
<evidence type="ECO:0000256" key="2">
    <source>
        <dbReference type="SAM" id="Phobius"/>
    </source>
</evidence>
<dbReference type="EMBL" id="JAHYIQ010000002">
    <property type="protein sequence ID" value="KAK1134680.1"/>
    <property type="molecule type" value="Genomic_DNA"/>
</dbReference>
<accession>A0AA40GBR4</accession>
<organism evidence="3 4">
    <name type="scientific">Melipona bicolor</name>
    <dbReference type="NCBI Taxonomy" id="60889"/>
    <lineage>
        <taxon>Eukaryota</taxon>
        <taxon>Metazoa</taxon>
        <taxon>Ecdysozoa</taxon>
        <taxon>Arthropoda</taxon>
        <taxon>Hexapoda</taxon>
        <taxon>Insecta</taxon>
        <taxon>Pterygota</taxon>
        <taxon>Neoptera</taxon>
        <taxon>Endopterygota</taxon>
        <taxon>Hymenoptera</taxon>
        <taxon>Apocrita</taxon>
        <taxon>Aculeata</taxon>
        <taxon>Apoidea</taxon>
        <taxon>Anthophila</taxon>
        <taxon>Apidae</taxon>
        <taxon>Melipona</taxon>
    </lineage>
</organism>
<feature type="compositionally biased region" description="Basic and acidic residues" evidence="1">
    <location>
        <begin position="1"/>
        <end position="26"/>
    </location>
</feature>
<feature type="transmembrane region" description="Helical" evidence="2">
    <location>
        <begin position="35"/>
        <end position="56"/>
    </location>
</feature>
<comment type="caution">
    <text evidence="3">The sequence shown here is derived from an EMBL/GenBank/DDBJ whole genome shotgun (WGS) entry which is preliminary data.</text>
</comment>